<feature type="region of interest" description="Disordered" evidence="1">
    <location>
        <begin position="63"/>
        <end position="85"/>
    </location>
</feature>
<organism evidence="2">
    <name type="scientific">marine sediment metagenome</name>
    <dbReference type="NCBI Taxonomy" id="412755"/>
    <lineage>
        <taxon>unclassified sequences</taxon>
        <taxon>metagenomes</taxon>
        <taxon>ecological metagenomes</taxon>
    </lineage>
</organism>
<sequence length="169" mass="19837">MGKKKRCPDCEKELRSGEFYTNKSKKGGLSSYCRECTRRQSRKYRKNNLAKCHGYERKYRRTEQGQKISRETARKYRQSEQGRRVHRRNQLRIKYGLTPEQHEQIYLDQNGCCALCGDLVAYDRVNVDHDHRTSRIRGLLCNRCNHGLGSFGDTLEGLQKAVNYLKEGD</sequence>
<dbReference type="SUPFAM" id="SSF54060">
    <property type="entry name" value="His-Me finger endonucleases"/>
    <property type="match status" value="1"/>
</dbReference>
<dbReference type="EMBL" id="LAZR01000541">
    <property type="protein sequence ID" value="KKN64899.1"/>
    <property type="molecule type" value="Genomic_DNA"/>
</dbReference>
<gene>
    <name evidence="2" type="ORF">LCGC14_0487330</name>
</gene>
<proteinExistence type="predicted"/>
<dbReference type="Gene3D" id="3.40.1800.10">
    <property type="entry name" value="His-Me finger endonucleases"/>
    <property type="match status" value="1"/>
</dbReference>
<evidence type="ECO:0000313" key="2">
    <source>
        <dbReference type="EMBL" id="KKN64899.1"/>
    </source>
</evidence>
<dbReference type="InterPro" id="IPR044925">
    <property type="entry name" value="His-Me_finger_sf"/>
</dbReference>
<comment type="caution">
    <text evidence="2">The sequence shown here is derived from an EMBL/GenBank/DDBJ whole genome shotgun (WGS) entry which is preliminary data.</text>
</comment>
<evidence type="ECO:0008006" key="3">
    <source>
        <dbReference type="Google" id="ProtNLM"/>
    </source>
</evidence>
<feature type="compositionally biased region" description="Basic and acidic residues" evidence="1">
    <location>
        <begin position="63"/>
        <end position="83"/>
    </location>
</feature>
<dbReference type="InterPro" id="IPR038563">
    <property type="entry name" value="Endonuclease_7_sf"/>
</dbReference>
<protein>
    <recommendedName>
        <fullName evidence="3">Recombination endonuclease VII</fullName>
    </recommendedName>
</protein>
<dbReference type="AlphaFoldDB" id="A0A0F9SD04"/>
<dbReference type="Pfam" id="PF02945">
    <property type="entry name" value="Endonuclease_7"/>
    <property type="match status" value="1"/>
</dbReference>
<accession>A0A0F9SD04</accession>
<reference evidence="2" key="1">
    <citation type="journal article" date="2015" name="Nature">
        <title>Complex archaea that bridge the gap between prokaryotes and eukaryotes.</title>
        <authorList>
            <person name="Spang A."/>
            <person name="Saw J.H."/>
            <person name="Jorgensen S.L."/>
            <person name="Zaremba-Niedzwiedzka K."/>
            <person name="Martijn J."/>
            <person name="Lind A.E."/>
            <person name="van Eijk R."/>
            <person name="Schleper C."/>
            <person name="Guy L."/>
            <person name="Ettema T.J."/>
        </authorList>
    </citation>
    <scope>NUCLEOTIDE SEQUENCE</scope>
</reference>
<name>A0A0F9SD04_9ZZZZ</name>
<dbReference type="InterPro" id="IPR004211">
    <property type="entry name" value="Endonuclease_7"/>
</dbReference>
<evidence type="ECO:0000256" key="1">
    <source>
        <dbReference type="SAM" id="MobiDB-lite"/>
    </source>
</evidence>